<reference evidence="7 8" key="1">
    <citation type="submission" date="2017-10" db="EMBL/GenBank/DDBJ databases">
        <title>FDA dAtabase for Regulatory Grade micrObial Sequences (FDA-ARGOS): Supporting development and validation of Infectious Disease Dx tests.</title>
        <authorList>
            <person name="Campos J."/>
            <person name="Goldberg B."/>
            <person name="Tallon L.J."/>
            <person name="Sadzewicz L."/>
            <person name="Sengamalay N."/>
            <person name="Ott S."/>
            <person name="Godinez A."/>
            <person name="Nagaraj S."/>
            <person name="Vyas G."/>
            <person name="Aluvathingal J."/>
            <person name="Nadendla S."/>
            <person name="Geyer C."/>
            <person name="Nandy P."/>
            <person name="Hobson J."/>
            <person name="Sichtig H."/>
        </authorList>
    </citation>
    <scope>NUCLEOTIDE SEQUENCE [LARGE SCALE GENOMIC DNA]</scope>
    <source>
        <strain evidence="7 8">FDAARGOS_185</strain>
    </source>
</reference>
<name>A0A8B5W0Z5_ENTAV</name>
<proteinExistence type="predicted"/>
<keyword evidence="2 5" id="KW-0812">Transmembrane</keyword>
<dbReference type="PANTHER" id="PTHR37422:SF17">
    <property type="entry name" value="O-ANTIGEN LIGASE"/>
    <property type="match status" value="1"/>
</dbReference>
<feature type="transmembrane region" description="Helical" evidence="5">
    <location>
        <begin position="448"/>
        <end position="468"/>
    </location>
</feature>
<evidence type="ECO:0000313" key="8">
    <source>
        <dbReference type="Proteomes" id="UP000316316"/>
    </source>
</evidence>
<evidence type="ECO:0000313" key="7">
    <source>
        <dbReference type="EMBL" id="TRZ34403.1"/>
    </source>
</evidence>
<evidence type="ECO:0000259" key="6">
    <source>
        <dbReference type="Pfam" id="PF04932"/>
    </source>
</evidence>
<dbReference type="PANTHER" id="PTHR37422">
    <property type="entry name" value="TEICHURONIC ACID BIOSYNTHESIS PROTEIN TUAE"/>
    <property type="match status" value="1"/>
</dbReference>
<comment type="caution">
    <text evidence="7">The sequence shown here is derived from an EMBL/GenBank/DDBJ whole genome shotgun (WGS) entry which is preliminary data.</text>
</comment>
<feature type="domain" description="O-antigen ligase-related" evidence="6">
    <location>
        <begin position="211"/>
        <end position="401"/>
    </location>
</feature>
<comment type="subcellular location">
    <subcellularLocation>
        <location evidence="1">Membrane</location>
        <topology evidence="1">Multi-pass membrane protein</topology>
    </subcellularLocation>
</comment>
<evidence type="ECO:0000256" key="2">
    <source>
        <dbReference type="ARBA" id="ARBA00022692"/>
    </source>
</evidence>
<evidence type="ECO:0000256" key="4">
    <source>
        <dbReference type="ARBA" id="ARBA00023136"/>
    </source>
</evidence>
<evidence type="ECO:0000256" key="1">
    <source>
        <dbReference type="ARBA" id="ARBA00004141"/>
    </source>
</evidence>
<feature type="transmembrane region" description="Helical" evidence="5">
    <location>
        <begin position="177"/>
        <end position="195"/>
    </location>
</feature>
<feature type="transmembrane region" description="Helical" evidence="5">
    <location>
        <begin position="202"/>
        <end position="221"/>
    </location>
</feature>
<feature type="transmembrane region" description="Helical" evidence="5">
    <location>
        <begin position="90"/>
        <end position="111"/>
    </location>
</feature>
<sequence>MTKDKIDKIKPIYLYILLTSLIFRSINIYSLVPSKFDSLLFSLLVIVGSIFLLLDFFNNIKLRKFPYNLLLILFLIIFLVSSIVNREFGIFSNLKLVVWSCIYFFFSYNFGDDNFNNQHFFKRINMVLIISWFIVSLLSLVMFLLKFGYEQYTSPRERLRVGFLESRLFGLFGDPNYGATVCLIVMILLLFYLINDWKKLALFIKIFYVANLVIQFSVLILSGSRSALLISFIVVGLFVFFSFIIFLEKFGVKRKVLRIIFSFFLTILVLAGYSLIESGTKKVLQTIPEHIGLEFSITNKEKTGELGIKQSTKKRNKEKISLTRKDVAHNEDISNMRFSIWKSGIEIFKATPWVGTSPRNLIAYAHKYLPNTFIAQKSIVTHNLFINVLASTGIFGFLIFVLFLVSQGISVVIFFFKNFGDLPSYFYVYLSIIIVLILSGLFNNELILVNTIGTFLFWLYLGNLNGYMKGRYSEKSKIDSRRYSYKRQFFERKN</sequence>
<keyword evidence="3 5" id="KW-1133">Transmembrane helix</keyword>
<feature type="transmembrane region" description="Helical" evidence="5">
    <location>
        <begin position="425"/>
        <end position="442"/>
    </location>
</feature>
<feature type="transmembrane region" description="Helical" evidence="5">
    <location>
        <begin position="65"/>
        <end position="84"/>
    </location>
</feature>
<dbReference type="InterPro" id="IPR007016">
    <property type="entry name" value="O-antigen_ligase-rel_domated"/>
</dbReference>
<dbReference type="Pfam" id="PF04932">
    <property type="entry name" value="Wzy_C"/>
    <property type="match status" value="1"/>
</dbReference>
<dbReference type="EMBL" id="PDXQ01000001">
    <property type="protein sequence ID" value="TRZ34403.1"/>
    <property type="molecule type" value="Genomic_DNA"/>
</dbReference>
<protein>
    <submittedName>
        <fullName evidence="7">Polymerase</fullName>
    </submittedName>
</protein>
<gene>
    <name evidence="7" type="ORF">AUF17_10045</name>
</gene>
<feature type="transmembrane region" description="Helical" evidence="5">
    <location>
        <begin position="12"/>
        <end position="32"/>
    </location>
</feature>
<feature type="transmembrane region" description="Helical" evidence="5">
    <location>
        <begin position="38"/>
        <end position="58"/>
    </location>
</feature>
<feature type="transmembrane region" description="Helical" evidence="5">
    <location>
        <begin position="394"/>
        <end position="416"/>
    </location>
</feature>
<feature type="transmembrane region" description="Helical" evidence="5">
    <location>
        <begin position="123"/>
        <end position="145"/>
    </location>
</feature>
<dbReference type="InterPro" id="IPR051533">
    <property type="entry name" value="WaaL-like"/>
</dbReference>
<keyword evidence="4 5" id="KW-0472">Membrane</keyword>
<organism evidence="7 8">
    <name type="scientific">Enterococcus avium</name>
    <name type="common">Streptococcus avium</name>
    <dbReference type="NCBI Taxonomy" id="33945"/>
    <lineage>
        <taxon>Bacteria</taxon>
        <taxon>Bacillati</taxon>
        <taxon>Bacillota</taxon>
        <taxon>Bacilli</taxon>
        <taxon>Lactobacillales</taxon>
        <taxon>Enterococcaceae</taxon>
        <taxon>Enterococcus</taxon>
    </lineage>
</organism>
<accession>A0A8B5W0Z5</accession>
<evidence type="ECO:0000256" key="5">
    <source>
        <dbReference type="SAM" id="Phobius"/>
    </source>
</evidence>
<dbReference type="GO" id="GO:0016020">
    <property type="term" value="C:membrane"/>
    <property type="evidence" value="ECO:0007669"/>
    <property type="project" value="UniProtKB-SubCell"/>
</dbReference>
<dbReference type="Proteomes" id="UP000316316">
    <property type="component" value="Unassembled WGS sequence"/>
</dbReference>
<dbReference type="AlphaFoldDB" id="A0A8B5W0Z5"/>
<feature type="transmembrane region" description="Helical" evidence="5">
    <location>
        <begin position="259"/>
        <end position="276"/>
    </location>
</feature>
<feature type="transmembrane region" description="Helical" evidence="5">
    <location>
        <begin position="227"/>
        <end position="247"/>
    </location>
</feature>
<evidence type="ECO:0000256" key="3">
    <source>
        <dbReference type="ARBA" id="ARBA00022989"/>
    </source>
</evidence>